<organism evidence="5 6">
    <name type="scientific">Paraburkholderia phenazinium</name>
    <dbReference type="NCBI Taxonomy" id="60549"/>
    <lineage>
        <taxon>Bacteria</taxon>
        <taxon>Pseudomonadati</taxon>
        <taxon>Pseudomonadota</taxon>
        <taxon>Betaproteobacteria</taxon>
        <taxon>Burkholderiales</taxon>
        <taxon>Burkholderiaceae</taxon>
        <taxon>Paraburkholderia</taxon>
    </lineage>
</organism>
<dbReference type="EMBL" id="FSRU01000001">
    <property type="protein sequence ID" value="SIO10118.1"/>
    <property type="molecule type" value="Genomic_DNA"/>
</dbReference>
<keyword evidence="6" id="KW-1185">Reference proteome</keyword>
<dbReference type="GO" id="GO:0003755">
    <property type="term" value="F:peptidyl-prolyl cis-trans isomerase activity"/>
    <property type="evidence" value="ECO:0007669"/>
    <property type="project" value="UniProtKB-KW"/>
</dbReference>
<keyword evidence="2 5" id="KW-0413">Isomerase</keyword>
<dbReference type="SUPFAM" id="SSF54534">
    <property type="entry name" value="FKBP-like"/>
    <property type="match status" value="1"/>
</dbReference>
<dbReference type="OrthoDB" id="5706698at2"/>
<feature type="signal peptide" evidence="3">
    <location>
        <begin position="1"/>
        <end position="26"/>
    </location>
</feature>
<evidence type="ECO:0000313" key="6">
    <source>
        <dbReference type="Proteomes" id="UP000185151"/>
    </source>
</evidence>
<reference evidence="5 6" key="1">
    <citation type="submission" date="2016-11" db="EMBL/GenBank/DDBJ databases">
        <authorList>
            <person name="Jaros S."/>
            <person name="Januszkiewicz K."/>
            <person name="Wedrychowicz H."/>
        </authorList>
    </citation>
    <scope>NUCLEOTIDE SEQUENCE [LARGE SCALE GENOMIC DNA]</scope>
    <source>
        <strain evidence="5 6">GAS95</strain>
    </source>
</reference>
<dbReference type="Pfam" id="PF00639">
    <property type="entry name" value="Rotamase"/>
    <property type="match status" value="1"/>
</dbReference>
<sequence>MKTVARVVSGLLVCGPLMGVSLAAHAEDDVIASTGQASVTQSDITSVLQSLDANTRMRLAADPARLDRLVRAKLAEQTVLTEARAKGWDKQPQVKRVLEQAQQEALARSYLASISAPPSDYPSDSDMQTAYDQNKSVFILPAALHFAQIFIAAPQTADKATLDAARKQAADLAKQAHASGADFAAIAKGSSQDKASGANGGDMGFVPDQALLPEIRKAADAMKPGDVSQPIETAAGFHIVKLIESRPASVRPFADVKEQIRATLRQQREAQTAQAYLAKAVGPGTVAINEGALKKALSAAQ</sequence>
<dbReference type="Proteomes" id="UP000185151">
    <property type="component" value="Unassembled WGS sequence"/>
</dbReference>
<evidence type="ECO:0000256" key="2">
    <source>
        <dbReference type="PROSITE-ProRule" id="PRU00278"/>
    </source>
</evidence>
<accession>A0A1N6GRG0</accession>
<keyword evidence="3" id="KW-0732">Signal</keyword>
<dbReference type="InterPro" id="IPR050245">
    <property type="entry name" value="PrsA_foldase"/>
</dbReference>
<dbReference type="AlphaFoldDB" id="A0A1N6GRG0"/>
<evidence type="ECO:0000259" key="4">
    <source>
        <dbReference type="PROSITE" id="PS50198"/>
    </source>
</evidence>
<dbReference type="PANTHER" id="PTHR47245">
    <property type="entry name" value="PEPTIDYLPROLYL ISOMERASE"/>
    <property type="match status" value="1"/>
</dbReference>
<evidence type="ECO:0000256" key="1">
    <source>
        <dbReference type="ARBA" id="ARBA00007656"/>
    </source>
</evidence>
<evidence type="ECO:0000256" key="3">
    <source>
        <dbReference type="SAM" id="SignalP"/>
    </source>
</evidence>
<dbReference type="Gene3D" id="3.10.50.40">
    <property type="match status" value="1"/>
</dbReference>
<comment type="similarity">
    <text evidence="1">Belongs to the PpiC/parvulin rotamase family.</text>
</comment>
<feature type="chain" id="PRO_5012862252" evidence="3">
    <location>
        <begin position="27"/>
        <end position="301"/>
    </location>
</feature>
<evidence type="ECO:0000313" key="5">
    <source>
        <dbReference type="EMBL" id="SIO10118.1"/>
    </source>
</evidence>
<dbReference type="InterPro" id="IPR000297">
    <property type="entry name" value="PPIase_PpiC"/>
</dbReference>
<name>A0A1N6GRG0_9BURK</name>
<feature type="domain" description="PpiC" evidence="4">
    <location>
        <begin position="141"/>
        <end position="244"/>
    </location>
</feature>
<proteinExistence type="inferred from homology"/>
<dbReference type="InterPro" id="IPR027304">
    <property type="entry name" value="Trigger_fact/SurA_dom_sf"/>
</dbReference>
<dbReference type="InterPro" id="IPR046357">
    <property type="entry name" value="PPIase_dom_sf"/>
</dbReference>
<gene>
    <name evidence="5" type="ORF">SAMN05444165_0922</name>
</gene>
<protein>
    <submittedName>
        <fullName evidence="5">Peptidylprolyl isomerase</fullName>
    </submittedName>
</protein>
<dbReference type="SUPFAM" id="SSF109998">
    <property type="entry name" value="Triger factor/SurA peptide-binding domain-like"/>
    <property type="match status" value="1"/>
</dbReference>
<dbReference type="RefSeq" id="WP_074294430.1">
    <property type="nucleotide sequence ID" value="NZ_FSRU01000001.1"/>
</dbReference>
<keyword evidence="2" id="KW-0697">Rotamase</keyword>
<dbReference type="PANTHER" id="PTHR47245:SF3">
    <property type="entry name" value="PEPTIDYL-PROLYL CIS-TRANS ISOMERASE, PPIC-TYPE-RELATED"/>
    <property type="match status" value="1"/>
</dbReference>
<dbReference type="PROSITE" id="PS50198">
    <property type="entry name" value="PPIC_PPIASE_2"/>
    <property type="match status" value="1"/>
</dbReference>